<dbReference type="Proteomes" id="UP000321892">
    <property type="component" value="Chromosome"/>
</dbReference>
<sequence length="67" mass="8098">MKLIRKLLKKSIDFIVLEIRCLFIKILILVKNKKLFHNIYGSRLMKQFNLININYIAYLSIEVYHTN</sequence>
<dbReference type="KEGG" id="lhf:JCM16775_0600"/>
<dbReference type="EMBL" id="AP019823">
    <property type="protein sequence ID" value="BBM37899.1"/>
    <property type="molecule type" value="Genomic_DNA"/>
</dbReference>
<protein>
    <submittedName>
        <fullName evidence="1">Uncharacterized protein</fullName>
    </submittedName>
</protein>
<evidence type="ECO:0000313" key="2">
    <source>
        <dbReference type="Proteomes" id="UP000321892"/>
    </source>
</evidence>
<evidence type="ECO:0000313" key="1">
    <source>
        <dbReference type="EMBL" id="BBM37899.1"/>
    </source>
</evidence>
<reference evidence="1 2" key="1">
    <citation type="submission" date="2019-07" db="EMBL/GenBank/DDBJ databases">
        <title>Complete Genome Sequence of Leptotrichia hofstadii Strain JCM16775.</title>
        <authorList>
            <person name="Watanabe S."/>
            <person name="Cui L."/>
        </authorList>
    </citation>
    <scope>NUCLEOTIDE SEQUENCE [LARGE SCALE GENOMIC DNA]</scope>
    <source>
        <strain evidence="1 2">JCM16775</strain>
    </source>
</reference>
<dbReference type="AlphaFoldDB" id="A0A510JEZ7"/>
<accession>A0A510JEZ7</accession>
<organism evidence="1 2">
    <name type="scientific">Leptotrichia hofstadii</name>
    <dbReference type="NCBI Taxonomy" id="157688"/>
    <lineage>
        <taxon>Bacteria</taxon>
        <taxon>Fusobacteriati</taxon>
        <taxon>Fusobacteriota</taxon>
        <taxon>Fusobacteriia</taxon>
        <taxon>Fusobacteriales</taxon>
        <taxon>Leptotrichiaceae</taxon>
        <taxon>Leptotrichia</taxon>
    </lineage>
</organism>
<gene>
    <name evidence="1" type="ORF">JCM16775_0600</name>
</gene>
<name>A0A510JEZ7_9FUSO</name>
<keyword evidence="2" id="KW-1185">Reference proteome</keyword>
<proteinExistence type="predicted"/>